<dbReference type="Proteomes" id="UP000476411">
    <property type="component" value="Chromosome"/>
</dbReference>
<gene>
    <name evidence="1" type="ORF">GWR21_15205</name>
</gene>
<keyword evidence="2" id="KW-1185">Reference proteome</keyword>
<evidence type="ECO:0000313" key="2">
    <source>
        <dbReference type="Proteomes" id="UP000476411"/>
    </source>
</evidence>
<dbReference type="PANTHER" id="PTHR42830">
    <property type="entry name" value="OSMOTICALLY INDUCIBLE FAMILY PROTEIN"/>
    <property type="match status" value="1"/>
</dbReference>
<dbReference type="PANTHER" id="PTHR42830:SF2">
    <property type="entry name" value="OSMC_OHR FAMILY PROTEIN"/>
    <property type="match status" value="1"/>
</dbReference>
<accession>A0A6B9ZJV0</accession>
<dbReference type="EMBL" id="CP048113">
    <property type="protein sequence ID" value="QHS60893.1"/>
    <property type="molecule type" value="Genomic_DNA"/>
</dbReference>
<sequence length="155" mass="16833">MKGTHHYAMTTRWTGNTGSGTTGYQSYERSHVLQVSGKPDIPGSSDPAFRGDKTRYNPEEMLVGSLSSCHMLWYLHLCSVAGIVVTDYIDHATGTMVETADGGGYFSEVTLHPEVTITDPAMIDQANALHGKANELCFIANSVKFPVHHQATCKA</sequence>
<reference evidence="1 2" key="1">
    <citation type="submission" date="2020-01" db="EMBL/GenBank/DDBJ databases">
        <title>Complete genome sequence of Chitinophaga sp. H33E-04 isolated from quinoa roots.</title>
        <authorList>
            <person name="Weon H.-Y."/>
            <person name="Lee S.A."/>
        </authorList>
    </citation>
    <scope>NUCLEOTIDE SEQUENCE [LARGE SCALE GENOMIC DNA]</scope>
    <source>
        <strain evidence="1 2">H33E-04</strain>
    </source>
</reference>
<protein>
    <submittedName>
        <fullName evidence="1">OsmC family protein</fullName>
    </submittedName>
</protein>
<dbReference type="InterPro" id="IPR036102">
    <property type="entry name" value="OsmC/Ohrsf"/>
</dbReference>
<dbReference type="InterPro" id="IPR003718">
    <property type="entry name" value="OsmC/Ohr_fam"/>
</dbReference>
<name>A0A6B9ZJV0_9BACT</name>
<organism evidence="1 2">
    <name type="scientific">Chitinophaga agri</name>
    <dbReference type="NCBI Taxonomy" id="2703787"/>
    <lineage>
        <taxon>Bacteria</taxon>
        <taxon>Pseudomonadati</taxon>
        <taxon>Bacteroidota</taxon>
        <taxon>Chitinophagia</taxon>
        <taxon>Chitinophagales</taxon>
        <taxon>Chitinophagaceae</taxon>
        <taxon>Chitinophaga</taxon>
    </lineage>
</organism>
<dbReference type="SUPFAM" id="SSF82784">
    <property type="entry name" value="OsmC-like"/>
    <property type="match status" value="1"/>
</dbReference>
<evidence type="ECO:0000313" key="1">
    <source>
        <dbReference type="EMBL" id="QHS60893.1"/>
    </source>
</evidence>
<dbReference type="KEGG" id="chih:GWR21_15205"/>
<proteinExistence type="predicted"/>
<dbReference type="AlphaFoldDB" id="A0A6B9ZJV0"/>
<dbReference type="InterPro" id="IPR052707">
    <property type="entry name" value="OsmC_Ohr_Peroxiredoxin"/>
</dbReference>
<dbReference type="RefSeq" id="WP_162332576.1">
    <property type="nucleotide sequence ID" value="NZ_CP048113.1"/>
</dbReference>
<dbReference type="Pfam" id="PF02566">
    <property type="entry name" value="OsmC"/>
    <property type="match status" value="1"/>
</dbReference>
<dbReference type="InterPro" id="IPR015946">
    <property type="entry name" value="KH_dom-like_a/b"/>
</dbReference>
<dbReference type="Gene3D" id="3.30.300.20">
    <property type="match status" value="1"/>
</dbReference>